<evidence type="ECO:0000256" key="3">
    <source>
        <dbReference type="ARBA" id="ARBA00022777"/>
    </source>
</evidence>
<keyword evidence="6" id="KW-1133">Transmembrane helix</keyword>
<evidence type="ECO:0000259" key="7">
    <source>
        <dbReference type="PROSITE" id="PS50011"/>
    </source>
</evidence>
<dbReference type="EMBL" id="WPIN01000014">
    <property type="protein sequence ID" value="MVM34054.1"/>
    <property type="molecule type" value="Genomic_DNA"/>
</dbReference>
<evidence type="ECO:0000256" key="4">
    <source>
        <dbReference type="ARBA" id="ARBA00022840"/>
    </source>
</evidence>
<evidence type="ECO:0000256" key="2">
    <source>
        <dbReference type="ARBA" id="ARBA00022741"/>
    </source>
</evidence>
<dbReference type="Pfam" id="PF00069">
    <property type="entry name" value="Pkinase"/>
    <property type="match status" value="1"/>
</dbReference>
<comment type="caution">
    <text evidence="8">The sequence shown here is derived from an EMBL/GenBank/DDBJ whole genome shotgun (WGS) entry which is preliminary data.</text>
</comment>
<feature type="domain" description="Protein kinase" evidence="7">
    <location>
        <begin position="15"/>
        <end position="273"/>
    </location>
</feature>
<dbReference type="InterPro" id="IPR000719">
    <property type="entry name" value="Prot_kinase_dom"/>
</dbReference>
<dbReference type="PANTHER" id="PTHR43289">
    <property type="entry name" value="MITOGEN-ACTIVATED PROTEIN KINASE KINASE KINASE 20-RELATED"/>
    <property type="match status" value="1"/>
</dbReference>
<evidence type="ECO:0000256" key="6">
    <source>
        <dbReference type="SAM" id="Phobius"/>
    </source>
</evidence>
<dbReference type="InterPro" id="IPR017441">
    <property type="entry name" value="Protein_kinase_ATP_BS"/>
</dbReference>
<dbReference type="CDD" id="cd14014">
    <property type="entry name" value="STKc_PknB_like"/>
    <property type="match status" value="1"/>
</dbReference>
<keyword evidence="9" id="KW-1185">Reference proteome</keyword>
<evidence type="ECO:0000313" key="8">
    <source>
        <dbReference type="EMBL" id="MVM34054.1"/>
    </source>
</evidence>
<gene>
    <name evidence="8" type="ORF">GO755_28735</name>
</gene>
<evidence type="ECO:0000256" key="5">
    <source>
        <dbReference type="PROSITE-ProRule" id="PRU10141"/>
    </source>
</evidence>
<keyword evidence="2 5" id="KW-0547">Nucleotide-binding</keyword>
<reference evidence="8 9" key="1">
    <citation type="submission" date="2019-12" db="EMBL/GenBank/DDBJ databases">
        <title>Spirosoma sp. HMF4905 genome sequencing and assembly.</title>
        <authorList>
            <person name="Kang H."/>
            <person name="Cha I."/>
            <person name="Kim H."/>
            <person name="Joh K."/>
        </authorList>
    </citation>
    <scope>NUCLEOTIDE SEQUENCE [LARGE SCALE GENOMIC DNA]</scope>
    <source>
        <strain evidence="8 9">HMF4905</strain>
    </source>
</reference>
<keyword evidence="6" id="KW-0812">Transmembrane</keyword>
<evidence type="ECO:0000313" key="9">
    <source>
        <dbReference type="Proteomes" id="UP000436006"/>
    </source>
</evidence>
<keyword evidence="3 8" id="KW-0418">Kinase</keyword>
<proteinExistence type="predicted"/>
<keyword evidence="4 5" id="KW-0067">ATP-binding</keyword>
<accession>A0A7K1SJY3</accession>
<organism evidence="8 9">
    <name type="scientific">Spirosoma arboris</name>
    <dbReference type="NCBI Taxonomy" id="2682092"/>
    <lineage>
        <taxon>Bacteria</taxon>
        <taxon>Pseudomonadati</taxon>
        <taxon>Bacteroidota</taxon>
        <taxon>Cytophagia</taxon>
        <taxon>Cytophagales</taxon>
        <taxon>Cytophagaceae</taxon>
        <taxon>Spirosoma</taxon>
    </lineage>
</organism>
<dbReference type="InterPro" id="IPR011009">
    <property type="entry name" value="Kinase-like_dom_sf"/>
</dbReference>
<evidence type="ECO:0000256" key="1">
    <source>
        <dbReference type="ARBA" id="ARBA00022679"/>
    </source>
</evidence>
<dbReference type="PANTHER" id="PTHR43289:SF6">
    <property type="entry name" value="SERINE_THREONINE-PROTEIN KINASE NEKL-3"/>
    <property type="match status" value="1"/>
</dbReference>
<dbReference type="GO" id="GO:0004674">
    <property type="term" value="F:protein serine/threonine kinase activity"/>
    <property type="evidence" value="ECO:0007669"/>
    <property type="project" value="TreeGrafter"/>
</dbReference>
<feature type="binding site" evidence="5">
    <location>
        <position position="44"/>
    </location>
    <ligand>
        <name>ATP</name>
        <dbReference type="ChEBI" id="CHEBI:30616"/>
    </ligand>
</feature>
<dbReference type="RefSeq" id="WP_157588800.1">
    <property type="nucleotide sequence ID" value="NZ_WPIN01000014.1"/>
</dbReference>
<protein>
    <submittedName>
        <fullName evidence="8">Protein kinase</fullName>
    </submittedName>
</protein>
<dbReference type="Proteomes" id="UP000436006">
    <property type="component" value="Unassembled WGS sequence"/>
</dbReference>
<dbReference type="PROSITE" id="PS00107">
    <property type="entry name" value="PROTEIN_KINASE_ATP"/>
    <property type="match status" value="1"/>
</dbReference>
<dbReference type="GO" id="GO:0005524">
    <property type="term" value="F:ATP binding"/>
    <property type="evidence" value="ECO:0007669"/>
    <property type="project" value="UniProtKB-UniRule"/>
</dbReference>
<dbReference type="AlphaFoldDB" id="A0A7K1SJY3"/>
<dbReference type="PROSITE" id="PS50011">
    <property type="entry name" value="PROTEIN_KINASE_DOM"/>
    <property type="match status" value="1"/>
</dbReference>
<dbReference type="FunFam" id="1.10.510.10:FF:000571">
    <property type="entry name" value="Maternal embryonic leucine zipper kinase"/>
    <property type="match status" value="1"/>
</dbReference>
<keyword evidence="6" id="KW-0472">Membrane</keyword>
<sequence length="403" mass="45619">MSLTHPYLSRIVAGYRLTEYVGAGGMGEVFKATHLETGRLAAVKVLYRPEFAARFRNEALVQASISHPNIAALYDFSLLDDRPALVIEWIDGLALDELIRRRERLTNEEATRIIRQIADAMAYLHQMGIIHRDLKPSNVRIRLNGQVKVVDFGIAKGRDTPQLTKVGFAVGTTEFMAPEQFRGQVEQKSDVWALGVLLYEMTTGHLPFDERNPLLLRHQIERGHFTRPQLLNPTISPELAALITNCLHVNPMKRPAAADIESMLSTTVQQGFMAENGFSLPNFPIVDWASIHTIRYWILAVVAGLGLLILINQTKKEEKKADQEEITTVTPTKQYEQIRVEVLNADYDLELVMPDGTVQSKEPFVVKRTPGQPIPITIRHQGAQQQFIIDPQVQELYQCYFDR</sequence>
<dbReference type="Gene3D" id="1.10.510.10">
    <property type="entry name" value="Transferase(Phosphotransferase) domain 1"/>
    <property type="match status" value="1"/>
</dbReference>
<feature type="transmembrane region" description="Helical" evidence="6">
    <location>
        <begin position="294"/>
        <end position="311"/>
    </location>
</feature>
<dbReference type="SMART" id="SM00220">
    <property type="entry name" value="S_TKc"/>
    <property type="match status" value="1"/>
</dbReference>
<dbReference type="SUPFAM" id="SSF56112">
    <property type="entry name" value="Protein kinase-like (PK-like)"/>
    <property type="match status" value="1"/>
</dbReference>
<keyword evidence="1" id="KW-0808">Transferase</keyword>
<name>A0A7K1SJY3_9BACT</name>